<evidence type="ECO:0000313" key="1">
    <source>
        <dbReference type="EMBL" id="XBO39838.1"/>
    </source>
</evidence>
<name>A0AAU7JHG9_9HYPH</name>
<dbReference type="RefSeq" id="WP_406856690.1">
    <property type="nucleotide sequence ID" value="NZ_CP157484.1"/>
</dbReference>
<sequence>MTEGFPDTSGDLDRLAAEFALSLLEEGERKRAEDRYEHDAAFRALVDSWREQFAGFVDELAPRPPQPATWGAIESQLGRPPVQGPRRPRIRWWDDVRVWRPAAMAGLASAAAMLLVAVVALRNDLAGEPASPSVTASAGSLGAALLPKEGPALFIVTYQLGSNWIVIVPTRRPVPDTGRYVLSLMNGDDDPIVLGVIERERTSQLMLSPSRAQLLSAGVILVLTRDSAEDSSGAQASSGTVLAKGVLEMAKL</sequence>
<protein>
    <submittedName>
        <fullName evidence="1">Anti-sigma factor</fullName>
    </submittedName>
</protein>
<dbReference type="EMBL" id="CP157484">
    <property type="protein sequence ID" value="XBO39838.1"/>
    <property type="molecule type" value="Genomic_DNA"/>
</dbReference>
<dbReference type="GO" id="GO:0016989">
    <property type="term" value="F:sigma factor antagonist activity"/>
    <property type="evidence" value="ECO:0007669"/>
    <property type="project" value="TreeGrafter"/>
</dbReference>
<organism evidence="1">
    <name type="scientific">Alsobacter sp. KACC 23698</name>
    <dbReference type="NCBI Taxonomy" id="3149229"/>
    <lineage>
        <taxon>Bacteria</taxon>
        <taxon>Pseudomonadati</taxon>
        <taxon>Pseudomonadota</taxon>
        <taxon>Alphaproteobacteria</taxon>
        <taxon>Hyphomicrobiales</taxon>
        <taxon>Alsobacteraceae</taxon>
        <taxon>Alsobacter</taxon>
    </lineage>
</organism>
<proteinExistence type="predicted"/>
<gene>
    <name evidence="1" type="ORF">ABEG18_03385</name>
</gene>
<dbReference type="AlphaFoldDB" id="A0AAU7JHG9"/>
<dbReference type="GO" id="GO:0006417">
    <property type="term" value="P:regulation of translation"/>
    <property type="evidence" value="ECO:0007669"/>
    <property type="project" value="TreeGrafter"/>
</dbReference>
<dbReference type="PANTHER" id="PTHR37461:SF1">
    <property type="entry name" value="ANTI-SIGMA-K FACTOR RSKA"/>
    <property type="match status" value="1"/>
</dbReference>
<dbReference type="PANTHER" id="PTHR37461">
    <property type="entry name" value="ANTI-SIGMA-K FACTOR RSKA"/>
    <property type="match status" value="1"/>
</dbReference>
<reference evidence="1" key="1">
    <citation type="submission" date="2024-05" db="EMBL/GenBank/DDBJ databases">
        <authorList>
            <person name="Kim S."/>
            <person name="Heo J."/>
            <person name="Choi H."/>
            <person name="Choi Y."/>
            <person name="Kwon S.-W."/>
            <person name="Kim Y."/>
        </authorList>
    </citation>
    <scope>NUCLEOTIDE SEQUENCE</scope>
    <source>
        <strain evidence="1">KACC 23698</strain>
    </source>
</reference>
<accession>A0AAU7JHG9</accession>
<dbReference type="InterPro" id="IPR051474">
    <property type="entry name" value="Anti-sigma-K/W_factor"/>
</dbReference>